<dbReference type="SUPFAM" id="SSF56672">
    <property type="entry name" value="DNA/RNA polymerases"/>
    <property type="match status" value="1"/>
</dbReference>
<proteinExistence type="predicted"/>
<evidence type="ECO:0000259" key="2">
    <source>
        <dbReference type="Pfam" id="PF00476"/>
    </source>
</evidence>
<dbReference type="GO" id="GO:0003677">
    <property type="term" value="F:DNA binding"/>
    <property type="evidence" value="ECO:0007669"/>
    <property type="project" value="InterPro"/>
</dbReference>
<dbReference type="EMBL" id="BARV01031800">
    <property type="protein sequence ID" value="GAI41743.1"/>
    <property type="molecule type" value="Genomic_DNA"/>
</dbReference>
<dbReference type="PANTHER" id="PTHR10133">
    <property type="entry name" value="DNA POLYMERASE I"/>
    <property type="match status" value="1"/>
</dbReference>
<evidence type="ECO:0000256" key="1">
    <source>
        <dbReference type="ARBA" id="ARBA00022705"/>
    </source>
</evidence>
<dbReference type="GO" id="GO:0003887">
    <property type="term" value="F:DNA-directed DNA polymerase activity"/>
    <property type="evidence" value="ECO:0007669"/>
    <property type="project" value="InterPro"/>
</dbReference>
<dbReference type="Pfam" id="PF00476">
    <property type="entry name" value="DNA_pol_A"/>
    <property type="match status" value="1"/>
</dbReference>
<comment type="caution">
    <text evidence="3">The sequence shown here is derived from an EMBL/GenBank/DDBJ whole genome shotgun (WGS) entry which is preliminary data.</text>
</comment>
<accession>X1NDP6</accession>
<reference evidence="3" key="1">
    <citation type="journal article" date="2014" name="Front. Microbiol.">
        <title>High frequency of phylogenetically diverse reductive dehalogenase-homologous genes in deep subseafloor sedimentary metagenomes.</title>
        <authorList>
            <person name="Kawai M."/>
            <person name="Futagami T."/>
            <person name="Toyoda A."/>
            <person name="Takaki Y."/>
            <person name="Nishi S."/>
            <person name="Hori S."/>
            <person name="Arai W."/>
            <person name="Tsubouchi T."/>
            <person name="Morono Y."/>
            <person name="Uchiyama I."/>
            <person name="Ito T."/>
            <person name="Fujiyama A."/>
            <person name="Inagaki F."/>
            <person name="Takami H."/>
        </authorList>
    </citation>
    <scope>NUCLEOTIDE SEQUENCE</scope>
    <source>
        <strain evidence="3">Expedition CK06-06</strain>
    </source>
</reference>
<protein>
    <recommendedName>
        <fullName evidence="2">DNA-directed DNA polymerase family A palm domain-containing protein</fullName>
    </recommendedName>
</protein>
<gene>
    <name evidence="3" type="ORF">S06H3_50246</name>
</gene>
<feature type="non-terminal residue" evidence="3">
    <location>
        <position position="1"/>
    </location>
</feature>
<dbReference type="InterPro" id="IPR002298">
    <property type="entry name" value="DNA_polymerase_A"/>
</dbReference>
<dbReference type="GO" id="GO:0006302">
    <property type="term" value="P:double-strand break repair"/>
    <property type="evidence" value="ECO:0007669"/>
    <property type="project" value="TreeGrafter"/>
</dbReference>
<organism evidence="3">
    <name type="scientific">marine sediment metagenome</name>
    <dbReference type="NCBI Taxonomy" id="412755"/>
    <lineage>
        <taxon>unclassified sequences</taxon>
        <taxon>metagenomes</taxon>
        <taxon>ecological metagenomes</taxon>
    </lineage>
</organism>
<dbReference type="Gene3D" id="3.30.70.370">
    <property type="match status" value="1"/>
</dbReference>
<feature type="domain" description="DNA-directed DNA polymerase family A palm" evidence="2">
    <location>
        <begin position="1"/>
        <end position="74"/>
    </location>
</feature>
<evidence type="ECO:0000313" key="3">
    <source>
        <dbReference type="EMBL" id="GAI41743.1"/>
    </source>
</evidence>
<keyword evidence="1" id="KW-0235">DNA replication</keyword>
<sequence length="76" mass="8950">ADLIKLAMIKIDESFKKERFKSRLLLQIHDELIFEVYKPELEKVKSIIKEIMEHSLEISVPIKVNLKTGNNWAELN</sequence>
<dbReference type="GO" id="GO:0006261">
    <property type="term" value="P:DNA-templated DNA replication"/>
    <property type="evidence" value="ECO:0007669"/>
    <property type="project" value="InterPro"/>
</dbReference>
<dbReference type="InterPro" id="IPR043502">
    <property type="entry name" value="DNA/RNA_pol_sf"/>
</dbReference>
<name>X1NDP6_9ZZZZ</name>
<dbReference type="PANTHER" id="PTHR10133:SF27">
    <property type="entry name" value="DNA POLYMERASE NU"/>
    <property type="match status" value="1"/>
</dbReference>
<dbReference type="InterPro" id="IPR001098">
    <property type="entry name" value="DNA-dir_DNA_pol_A_palm_dom"/>
</dbReference>
<dbReference type="AlphaFoldDB" id="X1NDP6"/>